<protein>
    <submittedName>
        <fullName evidence="1">DUF2989 domain-containing protein</fullName>
    </submittedName>
</protein>
<evidence type="ECO:0000313" key="2">
    <source>
        <dbReference type="Proteomes" id="UP000281112"/>
    </source>
</evidence>
<dbReference type="InterPro" id="IPR021372">
    <property type="entry name" value="DUF2989"/>
</dbReference>
<keyword evidence="2" id="KW-1185">Reference proteome</keyword>
<dbReference type="PROSITE" id="PS51257">
    <property type="entry name" value="PROKAR_LIPOPROTEIN"/>
    <property type="match status" value="1"/>
</dbReference>
<dbReference type="EMBL" id="RJVQ01000003">
    <property type="protein sequence ID" value="RQW63179.1"/>
    <property type="molecule type" value="Genomic_DNA"/>
</dbReference>
<name>A0A3N9TG97_9VIBR</name>
<dbReference type="AlphaFoldDB" id="A0A3N9TG97"/>
<dbReference type="Proteomes" id="UP000281112">
    <property type="component" value="Unassembled WGS sequence"/>
</dbReference>
<reference evidence="1 2" key="1">
    <citation type="submission" date="2018-11" db="EMBL/GenBank/DDBJ databases">
        <title>Vibrio LJC006 sp. nov., isolated from seawater during the bloom of the enteromorpha.</title>
        <authorList>
            <person name="Liang J."/>
        </authorList>
    </citation>
    <scope>NUCLEOTIDE SEQUENCE [LARGE SCALE GENOMIC DNA]</scope>
    <source>
        <strain evidence="1 2">LJC006</strain>
    </source>
</reference>
<accession>A0A3N9TG97</accession>
<comment type="caution">
    <text evidence="1">The sequence shown here is derived from an EMBL/GenBank/DDBJ whole genome shotgun (WGS) entry which is preliminary data.</text>
</comment>
<dbReference type="Pfam" id="PF11207">
    <property type="entry name" value="DUF2989"/>
    <property type="match status" value="1"/>
</dbReference>
<evidence type="ECO:0000313" key="1">
    <source>
        <dbReference type="EMBL" id="RQW63179.1"/>
    </source>
</evidence>
<sequence>MTKLKLTVLAVCICSLTGCFENTRNTDELCANNPQLKCDELNINDGQCRIPRTNLIWHRYEVSKDATDANKIQEYTLTQEYLKCLEVAAQIQPIEQAKLKQQRFNALVNAGDSLKRLEKELHNYNTPKSLYFLWSQTGDTEARRSFLQLEGKKELDTPDMQYALATFYIDRDRQKTVGLLNRSIELTKSPENINVSALESLASVYKLLRQREKSYIWAMTSKAFGAPIVSDKELSLLYGFDEEKKEKLDTIANTVIDAINDGDYRSSLIPETFN</sequence>
<proteinExistence type="predicted"/>
<gene>
    <name evidence="1" type="ORF">EES38_07955</name>
</gene>
<dbReference type="RefSeq" id="WP_124936648.1">
    <property type="nucleotide sequence ID" value="NZ_RJVQ01000003.1"/>
</dbReference>
<organism evidence="1 2">
    <name type="scientific">Vibrio viridaestus</name>
    <dbReference type="NCBI Taxonomy" id="2487322"/>
    <lineage>
        <taxon>Bacteria</taxon>
        <taxon>Pseudomonadati</taxon>
        <taxon>Pseudomonadota</taxon>
        <taxon>Gammaproteobacteria</taxon>
        <taxon>Vibrionales</taxon>
        <taxon>Vibrionaceae</taxon>
        <taxon>Vibrio</taxon>
    </lineage>
</organism>
<dbReference type="OrthoDB" id="5900133at2"/>